<dbReference type="AlphaFoldDB" id="A0A5B6VXK1"/>
<gene>
    <name evidence="1" type="ORF">EPI10_024645</name>
</gene>
<reference evidence="2" key="1">
    <citation type="journal article" date="2019" name="Plant Biotechnol. J.">
        <title>Genome sequencing of the Australian wild diploid species Gossypium australe highlights disease resistance and delayed gland morphogenesis.</title>
        <authorList>
            <person name="Cai Y."/>
            <person name="Cai X."/>
            <person name="Wang Q."/>
            <person name="Wang P."/>
            <person name="Zhang Y."/>
            <person name="Cai C."/>
            <person name="Xu Y."/>
            <person name="Wang K."/>
            <person name="Zhou Z."/>
            <person name="Wang C."/>
            <person name="Geng S."/>
            <person name="Li B."/>
            <person name="Dong Q."/>
            <person name="Hou Y."/>
            <person name="Wang H."/>
            <person name="Ai P."/>
            <person name="Liu Z."/>
            <person name="Yi F."/>
            <person name="Sun M."/>
            <person name="An G."/>
            <person name="Cheng J."/>
            <person name="Zhang Y."/>
            <person name="Shi Q."/>
            <person name="Xie Y."/>
            <person name="Shi X."/>
            <person name="Chang Y."/>
            <person name="Huang F."/>
            <person name="Chen Y."/>
            <person name="Hong S."/>
            <person name="Mi L."/>
            <person name="Sun Q."/>
            <person name="Zhang L."/>
            <person name="Zhou B."/>
            <person name="Peng R."/>
            <person name="Zhang X."/>
            <person name="Liu F."/>
        </authorList>
    </citation>
    <scope>NUCLEOTIDE SEQUENCE [LARGE SCALE GENOMIC DNA]</scope>
    <source>
        <strain evidence="2">cv. PA1801</strain>
    </source>
</reference>
<comment type="caution">
    <text evidence="1">The sequence shown here is derived from an EMBL/GenBank/DDBJ whole genome shotgun (WGS) entry which is preliminary data.</text>
</comment>
<dbReference type="Proteomes" id="UP000325315">
    <property type="component" value="Unassembled WGS sequence"/>
</dbReference>
<dbReference type="OrthoDB" id="1000416at2759"/>
<protein>
    <submittedName>
        <fullName evidence="1">Uncharacterized protein</fullName>
    </submittedName>
</protein>
<proteinExistence type="predicted"/>
<dbReference type="EMBL" id="SMMG02000005">
    <property type="protein sequence ID" value="KAA3474349.1"/>
    <property type="molecule type" value="Genomic_DNA"/>
</dbReference>
<name>A0A5B6VXK1_9ROSI</name>
<evidence type="ECO:0000313" key="2">
    <source>
        <dbReference type="Proteomes" id="UP000325315"/>
    </source>
</evidence>
<evidence type="ECO:0000313" key="1">
    <source>
        <dbReference type="EMBL" id="KAA3474349.1"/>
    </source>
</evidence>
<keyword evidence="2" id="KW-1185">Reference proteome</keyword>
<sequence>MLWLLQTDTFPTKFEGCSSKRVSIEDNIRFLLLPLWVHSICIGYFDFERTPNAEMLSPDIELIIMVYSVSKLQLPIFVTETNFVSGFIWKCGNIQRATIVHMA</sequence>
<organism evidence="1 2">
    <name type="scientific">Gossypium australe</name>
    <dbReference type="NCBI Taxonomy" id="47621"/>
    <lineage>
        <taxon>Eukaryota</taxon>
        <taxon>Viridiplantae</taxon>
        <taxon>Streptophyta</taxon>
        <taxon>Embryophyta</taxon>
        <taxon>Tracheophyta</taxon>
        <taxon>Spermatophyta</taxon>
        <taxon>Magnoliopsida</taxon>
        <taxon>eudicotyledons</taxon>
        <taxon>Gunneridae</taxon>
        <taxon>Pentapetalae</taxon>
        <taxon>rosids</taxon>
        <taxon>malvids</taxon>
        <taxon>Malvales</taxon>
        <taxon>Malvaceae</taxon>
        <taxon>Malvoideae</taxon>
        <taxon>Gossypium</taxon>
    </lineage>
</organism>
<accession>A0A5B6VXK1</accession>